<keyword evidence="11" id="KW-0406">Ion transport</keyword>
<proteinExistence type="inferred from homology"/>
<evidence type="ECO:0000256" key="9">
    <source>
        <dbReference type="ARBA" id="ARBA00022989"/>
    </source>
</evidence>
<reference evidence="16" key="1">
    <citation type="submission" date="2025-08" db="UniProtKB">
        <authorList>
            <consortium name="RefSeq"/>
        </authorList>
    </citation>
    <scope>IDENTIFICATION</scope>
</reference>
<evidence type="ECO:0000256" key="13">
    <source>
        <dbReference type="ARBA" id="ARBA00023303"/>
    </source>
</evidence>
<keyword evidence="6 14" id="KW-0812">Transmembrane</keyword>
<dbReference type="Proteomes" id="UP000515125">
    <property type="component" value="Unplaced"/>
</dbReference>
<comment type="subcellular location">
    <subcellularLocation>
        <location evidence="1">Endoplasmic reticulum membrane</location>
        <topology evidence="1">Multi-pass membrane protein</topology>
    </subcellularLocation>
</comment>
<evidence type="ECO:0000256" key="7">
    <source>
        <dbReference type="ARBA" id="ARBA00022824"/>
    </source>
</evidence>
<dbReference type="GO" id="GO:0032469">
    <property type="term" value="P:endoplasmic reticulum calcium ion homeostasis"/>
    <property type="evidence" value="ECO:0007669"/>
    <property type="project" value="InterPro"/>
</dbReference>
<evidence type="ECO:0000256" key="14">
    <source>
        <dbReference type="SAM" id="Phobius"/>
    </source>
</evidence>
<keyword evidence="13" id="KW-0407">Ion channel</keyword>
<name>A0A6P5WED7_9EIME</name>
<keyword evidence="3" id="KW-0813">Transport</keyword>
<feature type="transmembrane region" description="Helical" evidence="14">
    <location>
        <begin position="137"/>
        <end position="156"/>
    </location>
</feature>
<evidence type="ECO:0000313" key="16">
    <source>
        <dbReference type="RefSeq" id="XP_022593102.2"/>
    </source>
</evidence>
<keyword evidence="5" id="KW-0107">Calcium channel</keyword>
<evidence type="ECO:0000256" key="11">
    <source>
        <dbReference type="ARBA" id="ARBA00023065"/>
    </source>
</evidence>
<keyword evidence="4" id="KW-0109">Calcium transport</keyword>
<evidence type="ECO:0000256" key="6">
    <source>
        <dbReference type="ARBA" id="ARBA00022692"/>
    </source>
</evidence>
<evidence type="ECO:0000256" key="3">
    <source>
        <dbReference type="ARBA" id="ARBA00022448"/>
    </source>
</evidence>
<dbReference type="InterPro" id="IPR002809">
    <property type="entry name" value="EMC3/TMCO1"/>
</dbReference>
<feature type="transmembrane region" description="Helical" evidence="14">
    <location>
        <begin position="50"/>
        <end position="73"/>
    </location>
</feature>
<accession>A0A6P5WED7</accession>
<dbReference type="PANTHER" id="PTHR20917:SF0">
    <property type="entry name" value="CALCIUM LOAD-ACTIVATED CALCIUM CHANNEL"/>
    <property type="match status" value="1"/>
</dbReference>
<evidence type="ECO:0000256" key="8">
    <source>
        <dbReference type="ARBA" id="ARBA00022837"/>
    </source>
</evidence>
<evidence type="ECO:0000256" key="1">
    <source>
        <dbReference type="ARBA" id="ARBA00004477"/>
    </source>
</evidence>
<keyword evidence="10" id="KW-0175">Coiled coil</keyword>
<dbReference type="GeneID" id="34624051"/>
<dbReference type="GO" id="GO:0005262">
    <property type="term" value="F:calcium channel activity"/>
    <property type="evidence" value="ECO:0007669"/>
    <property type="project" value="UniProtKB-KW"/>
</dbReference>
<dbReference type="GO" id="GO:0005789">
    <property type="term" value="C:endoplasmic reticulum membrane"/>
    <property type="evidence" value="ECO:0007669"/>
    <property type="project" value="UniProtKB-SubCell"/>
</dbReference>
<evidence type="ECO:0000256" key="4">
    <source>
        <dbReference type="ARBA" id="ARBA00022568"/>
    </source>
</evidence>
<dbReference type="Pfam" id="PF01956">
    <property type="entry name" value="EMC3_TMCO1"/>
    <property type="match status" value="1"/>
</dbReference>
<evidence type="ECO:0000313" key="15">
    <source>
        <dbReference type="Proteomes" id="UP000515125"/>
    </source>
</evidence>
<dbReference type="RefSeq" id="XP_022593102.2">
    <property type="nucleotide sequence ID" value="XM_022737149.2"/>
</dbReference>
<evidence type="ECO:0000256" key="12">
    <source>
        <dbReference type="ARBA" id="ARBA00023136"/>
    </source>
</evidence>
<evidence type="ECO:0000256" key="5">
    <source>
        <dbReference type="ARBA" id="ARBA00022673"/>
    </source>
</evidence>
<dbReference type="InterPro" id="IPR008559">
    <property type="entry name" value="TMCO1"/>
</dbReference>
<evidence type="ECO:0000256" key="2">
    <source>
        <dbReference type="ARBA" id="ARBA00006537"/>
    </source>
</evidence>
<keyword evidence="15" id="KW-1185">Reference proteome</keyword>
<keyword evidence="12 14" id="KW-0472">Membrane</keyword>
<evidence type="ECO:0000256" key="10">
    <source>
        <dbReference type="ARBA" id="ARBA00023054"/>
    </source>
</evidence>
<sequence length="246" mass="25718">MLSLCAAAGLPTASSADDANANAAADTAANAPVRAAAAATMEGPAVDPHVTVLLVCAGCLMGLLGEALCYIFVYSKTEFKRLQSETNKLWREYLALEAECVGGPDGRYLGRTGRAAAALQAKIHKKTKSLNALKQKGSICVAVVFVLGMPLIHSFFEGAPGAYLPFPMVFPFSMFKYTRPHEEGALLNPEGAAPGQGSPQLPSMCNTYAVFTASMLVFKAQIQKILGVSAPASLQQQAAMASASTN</sequence>
<protein>
    <submittedName>
        <fullName evidence="16">Uncharacterized protein LOC34624051</fullName>
    </submittedName>
</protein>
<dbReference type="AlphaFoldDB" id="A0A6P5WED7"/>
<dbReference type="PANTHER" id="PTHR20917">
    <property type="entry name" value="PNAS-RELATED"/>
    <property type="match status" value="1"/>
</dbReference>
<comment type="similarity">
    <text evidence="2">Belongs to the TMCO1 family.</text>
</comment>
<keyword evidence="9 14" id="KW-1133">Transmembrane helix</keyword>
<keyword evidence="7" id="KW-0256">Endoplasmic reticulum</keyword>
<organism evidence="15 16">
    <name type="scientific">Cyclospora cayetanensis</name>
    <dbReference type="NCBI Taxonomy" id="88456"/>
    <lineage>
        <taxon>Eukaryota</taxon>
        <taxon>Sar</taxon>
        <taxon>Alveolata</taxon>
        <taxon>Apicomplexa</taxon>
        <taxon>Conoidasida</taxon>
        <taxon>Coccidia</taxon>
        <taxon>Eucoccidiorida</taxon>
        <taxon>Eimeriorina</taxon>
        <taxon>Eimeriidae</taxon>
        <taxon>Cyclospora</taxon>
    </lineage>
</organism>
<gene>
    <name evidence="16" type="primary">LOC34624051</name>
</gene>
<keyword evidence="8" id="KW-0106">Calcium</keyword>